<accession>A0A317ZFZ8</accession>
<evidence type="ECO:0000313" key="1">
    <source>
        <dbReference type="EMBL" id="PXA04456.1"/>
    </source>
</evidence>
<sequence length="485" mass="54154">MRIAIIHYHLKRGGVTRVVESTLRGFESLEPTLECVVLGGEVPEDFRYKNCARVVEGLHYSNAQSVTPDSHILLDRIRVAARDALGGDPDLWHIHNHSLGKNNAMSGVIAALAEAGERVLLHMHDFAEDGRPANYQVNLERPEYARNIYPDTPNVHYGVLNGRDYAILKQASIQPERLHLLANPVDAGPTQQVDNTSTILGTLDAKRLFLYPVRAVRRKNFGEMLLRAAAAEDGDVFATTLGPTNQNFVTAYNNWQALAHELELPVRFGIGETGGWSFETIMQSAHAILSTSIAEGFGLAFLEPWLFGKPIIGRDLPEITADFKAHGIHLEGLYESLPVPISWIDMNLLEAELHRELEKAYTAYQRPLPKDAVERAVSAISPDPEHIDFAGMNEALQQDVIRRVRSDSEARQALPELGNTADPASISENAEKIELNYGLEHYVEKLVDLYKSIGSADQNTEPQYYDPDKILDGFLQPERFRLLRT</sequence>
<dbReference type="RefSeq" id="WP_110130906.1">
    <property type="nucleotide sequence ID" value="NZ_QHJQ01000004.1"/>
</dbReference>
<dbReference type="OrthoDB" id="9764674at2"/>
<dbReference type="AlphaFoldDB" id="A0A317ZFZ8"/>
<dbReference type="SUPFAM" id="SSF53756">
    <property type="entry name" value="UDP-Glycosyltransferase/glycogen phosphorylase"/>
    <property type="match status" value="1"/>
</dbReference>
<dbReference type="EMBL" id="QHJQ01000004">
    <property type="protein sequence ID" value="PXA04456.1"/>
    <property type="molecule type" value="Genomic_DNA"/>
</dbReference>
<dbReference type="Gene3D" id="3.40.50.2000">
    <property type="entry name" value="Glycogen Phosphorylase B"/>
    <property type="match status" value="2"/>
</dbReference>
<evidence type="ECO:0000313" key="2">
    <source>
        <dbReference type="Proteomes" id="UP000247099"/>
    </source>
</evidence>
<dbReference type="InParanoid" id="A0A317ZFZ8"/>
<evidence type="ECO:0008006" key="3">
    <source>
        <dbReference type="Google" id="ProtNLM"/>
    </source>
</evidence>
<name>A0A317ZFZ8_9BACT</name>
<dbReference type="Proteomes" id="UP000247099">
    <property type="component" value="Unassembled WGS sequence"/>
</dbReference>
<keyword evidence="2" id="KW-1185">Reference proteome</keyword>
<protein>
    <recommendedName>
        <fullName evidence="3">Glycosyltransferase subfamily 4-like N-terminal domain-containing protein</fullName>
    </recommendedName>
</protein>
<proteinExistence type="predicted"/>
<reference evidence="1 2" key="1">
    <citation type="submission" date="2018-05" db="EMBL/GenBank/DDBJ databases">
        <title>Coraliomargarita sinensis sp. nov., isolated from a marine solar saltern.</title>
        <authorList>
            <person name="Zhou L.Y."/>
        </authorList>
    </citation>
    <scope>NUCLEOTIDE SEQUENCE [LARGE SCALE GENOMIC DNA]</scope>
    <source>
        <strain evidence="1 2">WN38</strain>
    </source>
</reference>
<gene>
    <name evidence="1" type="ORF">DDZ13_07970</name>
</gene>
<organism evidence="1 2">
    <name type="scientific">Coraliomargarita sinensis</name>
    <dbReference type="NCBI Taxonomy" id="2174842"/>
    <lineage>
        <taxon>Bacteria</taxon>
        <taxon>Pseudomonadati</taxon>
        <taxon>Verrucomicrobiota</taxon>
        <taxon>Opitutia</taxon>
        <taxon>Puniceicoccales</taxon>
        <taxon>Coraliomargaritaceae</taxon>
        <taxon>Coraliomargarita</taxon>
    </lineage>
</organism>
<comment type="caution">
    <text evidence="1">The sequence shown here is derived from an EMBL/GenBank/DDBJ whole genome shotgun (WGS) entry which is preliminary data.</text>
</comment>